<evidence type="ECO:0000256" key="8">
    <source>
        <dbReference type="SAM" id="MobiDB-lite"/>
    </source>
</evidence>
<dbReference type="EMBL" id="QSWH01000006">
    <property type="protein sequence ID" value="RRR21582.1"/>
    <property type="molecule type" value="Genomic_DNA"/>
</dbReference>
<evidence type="ECO:0000256" key="7">
    <source>
        <dbReference type="ARBA" id="ARBA00023136"/>
    </source>
</evidence>
<evidence type="ECO:0000313" key="10">
    <source>
        <dbReference type="EMBL" id="AXK44898.1"/>
    </source>
</evidence>
<dbReference type="GO" id="GO:0015648">
    <property type="term" value="F:lipid-linked peptidoglycan transporter activity"/>
    <property type="evidence" value="ECO:0007669"/>
    <property type="project" value="TreeGrafter"/>
</dbReference>
<reference evidence="11 13" key="2">
    <citation type="submission" date="2018-08" db="EMBL/GenBank/DDBJ databases">
        <title>Brachybacterium saurashtrense DSM 23186.</title>
        <authorList>
            <person name="Li Y."/>
        </authorList>
    </citation>
    <scope>NUCLEOTIDE SEQUENCE [LARGE SCALE GENOMIC DNA]</scope>
    <source>
        <strain evidence="11 13">DSM 23186</strain>
    </source>
</reference>
<evidence type="ECO:0008006" key="14">
    <source>
        <dbReference type="Google" id="ProtNLM"/>
    </source>
</evidence>
<evidence type="ECO:0000313" key="11">
    <source>
        <dbReference type="EMBL" id="RRR21582.1"/>
    </source>
</evidence>
<evidence type="ECO:0000256" key="1">
    <source>
        <dbReference type="ARBA" id="ARBA00004651"/>
    </source>
</evidence>
<keyword evidence="3 9" id="KW-0812">Transmembrane</keyword>
<feature type="transmembrane region" description="Helical" evidence="9">
    <location>
        <begin position="20"/>
        <end position="44"/>
    </location>
</feature>
<keyword evidence="7 9" id="KW-0472">Membrane</keyword>
<dbReference type="GO" id="GO:0034204">
    <property type="term" value="P:lipid translocation"/>
    <property type="evidence" value="ECO:0007669"/>
    <property type="project" value="TreeGrafter"/>
</dbReference>
<reference evidence="10 12" key="1">
    <citation type="submission" date="2018-07" db="EMBL/GenBank/DDBJ databases">
        <title>Brachybacterium saurashtrense DSM 23186 genome sequence.</title>
        <authorList>
            <person name="Guo L."/>
        </authorList>
    </citation>
    <scope>NUCLEOTIDE SEQUENCE [LARGE SCALE GENOMIC DNA]</scope>
    <source>
        <strain evidence="10 12">DSM 23186</strain>
    </source>
</reference>
<dbReference type="EMBL" id="CP031356">
    <property type="protein sequence ID" value="AXK44898.1"/>
    <property type="molecule type" value="Genomic_DNA"/>
</dbReference>
<dbReference type="PANTHER" id="PTHR47019:SF1">
    <property type="entry name" value="LIPID II FLIPPASE MURJ"/>
    <property type="match status" value="1"/>
</dbReference>
<dbReference type="KEGG" id="bsau:DWV08_04205"/>
<keyword evidence="12" id="KW-1185">Reference proteome</keyword>
<keyword evidence="6 9" id="KW-1133">Transmembrane helix</keyword>
<keyword evidence="2" id="KW-1003">Cell membrane</keyword>
<keyword evidence="4" id="KW-0133">Cell shape</keyword>
<feature type="transmembrane region" description="Helical" evidence="9">
    <location>
        <begin position="316"/>
        <end position="340"/>
    </location>
</feature>
<evidence type="ECO:0000256" key="3">
    <source>
        <dbReference type="ARBA" id="ARBA00022692"/>
    </source>
</evidence>
<accession>A0A345YLU6</accession>
<gene>
    <name evidence="10" type="ORF">DWV08_04205</name>
    <name evidence="11" type="ORF">DXU92_12780</name>
</gene>
<dbReference type="Proteomes" id="UP000282185">
    <property type="component" value="Unassembled WGS sequence"/>
</dbReference>
<feature type="transmembrane region" description="Helical" evidence="9">
    <location>
        <begin position="499"/>
        <end position="524"/>
    </location>
</feature>
<feature type="transmembrane region" description="Helical" evidence="9">
    <location>
        <begin position="536"/>
        <end position="554"/>
    </location>
</feature>
<feature type="transmembrane region" description="Helical" evidence="9">
    <location>
        <begin position="274"/>
        <end position="295"/>
    </location>
</feature>
<evidence type="ECO:0000313" key="13">
    <source>
        <dbReference type="Proteomes" id="UP000282185"/>
    </source>
</evidence>
<dbReference type="PANTHER" id="PTHR47019">
    <property type="entry name" value="LIPID II FLIPPASE MURJ"/>
    <property type="match status" value="1"/>
</dbReference>
<feature type="transmembrane region" description="Helical" evidence="9">
    <location>
        <begin position="434"/>
        <end position="455"/>
    </location>
</feature>
<feature type="transmembrane region" description="Helical" evidence="9">
    <location>
        <begin position="360"/>
        <end position="378"/>
    </location>
</feature>
<dbReference type="OrthoDB" id="4350032at2"/>
<feature type="transmembrane region" description="Helical" evidence="9">
    <location>
        <begin position="205"/>
        <end position="226"/>
    </location>
</feature>
<feature type="transmembrane region" description="Helical" evidence="9">
    <location>
        <begin position="163"/>
        <end position="185"/>
    </location>
</feature>
<dbReference type="AlphaFoldDB" id="A0A345YLU6"/>
<organism evidence="11 13">
    <name type="scientific">Brachybacterium saurashtrense</name>
    <dbReference type="NCBI Taxonomy" id="556288"/>
    <lineage>
        <taxon>Bacteria</taxon>
        <taxon>Bacillati</taxon>
        <taxon>Actinomycetota</taxon>
        <taxon>Actinomycetes</taxon>
        <taxon>Micrococcales</taxon>
        <taxon>Dermabacteraceae</taxon>
        <taxon>Brachybacterium</taxon>
    </lineage>
</organism>
<dbReference type="GO" id="GO:0008360">
    <property type="term" value="P:regulation of cell shape"/>
    <property type="evidence" value="ECO:0007669"/>
    <property type="project" value="UniProtKB-KW"/>
</dbReference>
<evidence type="ECO:0000256" key="6">
    <source>
        <dbReference type="ARBA" id="ARBA00022989"/>
    </source>
</evidence>
<dbReference type="InterPro" id="IPR051050">
    <property type="entry name" value="Lipid_II_flippase_MurJ/MviN"/>
</dbReference>
<evidence type="ECO:0000256" key="4">
    <source>
        <dbReference type="ARBA" id="ARBA00022960"/>
    </source>
</evidence>
<feature type="transmembrane region" description="Helical" evidence="9">
    <location>
        <begin position="467"/>
        <end position="487"/>
    </location>
</feature>
<feature type="transmembrane region" description="Helical" evidence="9">
    <location>
        <begin position="233"/>
        <end position="254"/>
    </location>
</feature>
<feature type="transmembrane region" description="Helical" evidence="9">
    <location>
        <begin position="566"/>
        <end position="590"/>
    </location>
</feature>
<feature type="transmembrane region" description="Helical" evidence="9">
    <location>
        <begin position="390"/>
        <end position="414"/>
    </location>
</feature>
<evidence type="ECO:0000256" key="5">
    <source>
        <dbReference type="ARBA" id="ARBA00022984"/>
    </source>
</evidence>
<sequence length="614" mass="61823">MDRTVPATAASRRAAIARSVLRGAGVILVVTVFARIAGFVRYLVFGASVGAGDVGTAYTTANMLPNVLFEVTAGGVLAAAVVPLIAGLVPEGRGGGDAPVRGPVAHPVATADDAASTPADTPTPRAVPGAPSTPAGAAGPSTAGAEGPSAAGAVLADRIVSALLTWTLLGTGLLAVGMIALSGPLAHLLLAAESPDAAGIPLGAALLRIFAPQLPLYGISVVMAAYLQARKRFLWPAMMPLLSSVVVMISYRVYAHLVPSVATATTIDPAAVRWLGWGTTAGVLMMALPVTVSALRAGLRLRPTLTMPEGIGRRALALGGAGLGAVGAQQVVLALVMVLAMRAGGVGTLPVFQYAQALYLLPYAVLVVPLVTSVFPHLSELRLVGDRAGFAQVAAASVRTVMAVSVIGAAMLLAVGPALEQFFRLIDRAGATGVGATTAGLALGLVGFAVATQCTRILSAALRARDALLVGSIGWVVAAVMILLLVLPSPERSAAEASTAFGLAIALGMGIGGLVGLFRIADVLEHGWHLPQVRRTALLVPVALLGGGVPGMLLGRQLVTADAGEVRTVLIGVLCGVVAALLSAAIMAAADPDITRRLLRRVRAGRHGVGGDAP</sequence>
<dbReference type="GO" id="GO:0009252">
    <property type="term" value="P:peptidoglycan biosynthetic process"/>
    <property type="evidence" value="ECO:0007669"/>
    <property type="project" value="UniProtKB-KW"/>
</dbReference>
<keyword evidence="5" id="KW-0573">Peptidoglycan synthesis</keyword>
<name>A0A345YLU6_9MICO</name>
<feature type="region of interest" description="Disordered" evidence="8">
    <location>
        <begin position="112"/>
        <end position="144"/>
    </location>
</feature>
<comment type="subcellular location">
    <subcellularLocation>
        <location evidence="1">Cell membrane</location>
        <topology evidence="1">Multi-pass membrane protein</topology>
    </subcellularLocation>
</comment>
<dbReference type="RefSeq" id="WP_115412650.1">
    <property type="nucleotide sequence ID" value="NZ_CP031356.1"/>
</dbReference>
<dbReference type="Pfam" id="PF03023">
    <property type="entry name" value="MurJ"/>
    <property type="match status" value="1"/>
</dbReference>
<dbReference type="Proteomes" id="UP000254236">
    <property type="component" value="Chromosome"/>
</dbReference>
<dbReference type="GO" id="GO:0005886">
    <property type="term" value="C:plasma membrane"/>
    <property type="evidence" value="ECO:0007669"/>
    <property type="project" value="UniProtKB-SubCell"/>
</dbReference>
<protein>
    <recommendedName>
        <fullName evidence="14">Virulence factor MviN</fullName>
    </recommendedName>
</protein>
<evidence type="ECO:0000313" key="12">
    <source>
        <dbReference type="Proteomes" id="UP000254236"/>
    </source>
</evidence>
<evidence type="ECO:0000256" key="2">
    <source>
        <dbReference type="ARBA" id="ARBA00022475"/>
    </source>
</evidence>
<feature type="transmembrane region" description="Helical" evidence="9">
    <location>
        <begin position="64"/>
        <end position="89"/>
    </location>
</feature>
<evidence type="ECO:0000256" key="9">
    <source>
        <dbReference type="SAM" id="Phobius"/>
    </source>
</evidence>
<proteinExistence type="predicted"/>
<dbReference type="InterPro" id="IPR004268">
    <property type="entry name" value="MurJ"/>
</dbReference>